<comment type="caution">
    <text evidence="5">The sequence shown here is derived from an EMBL/GenBank/DDBJ whole genome shotgun (WGS) entry which is preliminary data.</text>
</comment>
<dbReference type="AlphaFoldDB" id="A0A4R8ZYI5"/>
<dbReference type="GO" id="GO:0006508">
    <property type="term" value="P:proteolysis"/>
    <property type="evidence" value="ECO:0007669"/>
    <property type="project" value="UniProtKB-KW"/>
</dbReference>
<comment type="similarity">
    <text evidence="1">Belongs to the peptidase S51 family.</text>
</comment>
<evidence type="ECO:0000313" key="5">
    <source>
        <dbReference type="EMBL" id="TFD48956.1"/>
    </source>
</evidence>
<dbReference type="InterPro" id="IPR029062">
    <property type="entry name" value="Class_I_gatase-like"/>
</dbReference>
<proteinExistence type="inferred from homology"/>
<reference evidence="5 6" key="1">
    <citation type="submission" date="2019-03" db="EMBL/GenBank/DDBJ databases">
        <title>Genomics of glacier-inhabiting Cryobacterium strains.</title>
        <authorList>
            <person name="Liu Q."/>
            <person name="Xin Y.-H."/>
        </authorList>
    </citation>
    <scope>NUCLEOTIDE SEQUENCE [LARGE SCALE GENOMIC DNA]</scope>
    <source>
        <strain evidence="5 6">Hh14</strain>
    </source>
</reference>
<dbReference type="InterPro" id="IPR005320">
    <property type="entry name" value="Peptidase_S51"/>
</dbReference>
<keyword evidence="3" id="KW-0378">Hydrolase</keyword>
<keyword evidence="6" id="KW-1185">Reference proteome</keyword>
<dbReference type="Pfam" id="PF03575">
    <property type="entry name" value="Peptidase_S51"/>
    <property type="match status" value="1"/>
</dbReference>
<dbReference type="SUPFAM" id="SSF52317">
    <property type="entry name" value="Class I glutamine amidotransferase-like"/>
    <property type="match status" value="1"/>
</dbReference>
<keyword evidence="4" id="KW-0720">Serine protease</keyword>
<organism evidence="5 6">
    <name type="scientific">Cryobacterium frigoriphilum</name>
    <dbReference type="NCBI Taxonomy" id="1259150"/>
    <lineage>
        <taxon>Bacteria</taxon>
        <taxon>Bacillati</taxon>
        <taxon>Actinomycetota</taxon>
        <taxon>Actinomycetes</taxon>
        <taxon>Micrococcales</taxon>
        <taxon>Microbacteriaceae</taxon>
        <taxon>Cryobacterium</taxon>
    </lineage>
</organism>
<dbReference type="OrthoDB" id="3078420at2"/>
<name>A0A4R8ZYI5_9MICO</name>
<dbReference type="GO" id="GO:0008236">
    <property type="term" value="F:serine-type peptidase activity"/>
    <property type="evidence" value="ECO:0007669"/>
    <property type="project" value="UniProtKB-KW"/>
</dbReference>
<accession>A0A4R8ZYI5</accession>
<evidence type="ECO:0000256" key="2">
    <source>
        <dbReference type="ARBA" id="ARBA00022670"/>
    </source>
</evidence>
<evidence type="ECO:0000256" key="3">
    <source>
        <dbReference type="ARBA" id="ARBA00022801"/>
    </source>
</evidence>
<sequence>MSIHLVGGGSDTEQYASVYGPFLGEAAARAAASGRDEPRIAVITVGDGAGVTAHGDELATALAAAGPVDVLATALARGDLASLLAVADVDGILVGGGVTPDYLTALLPIAGEIRRQVSAGIPYLGFSAGAMIAAERALVGGWQIGGVEVSPADGSEGLDEVTVLPGIGLLDVTVEVHAAQRGNLSRLIAATEAGLIEGGLAIDENSALVIGEGALAVVGSGSVWRVSQAEGGVLVSTFGA</sequence>
<protein>
    <submittedName>
        <fullName evidence="5">Peptidase S51</fullName>
    </submittedName>
</protein>
<evidence type="ECO:0000313" key="6">
    <source>
        <dbReference type="Proteomes" id="UP000297447"/>
    </source>
</evidence>
<evidence type="ECO:0000256" key="1">
    <source>
        <dbReference type="ARBA" id="ARBA00006534"/>
    </source>
</evidence>
<dbReference type="Proteomes" id="UP000297447">
    <property type="component" value="Unassembled WGS sequence"/>
</dbReference>
<keyword evidence="2" id="KW-0645">Protease</keyword>
<dbReference type="Gene3D" id="3.40.50.880">
    <property type="match status" value="1"/>
</dbReference>
<evidence type="ECO:0000256" key="4">
    <source>
        <dbReference type="ARBA" id="ARBA00022825"/>
    </source>
</evidence>
<dbReference type="RefSeq" id="WP_134519981.1">
    <property type="nucleotide sequence ID" value="NZ_SOHE01000053.1"/>
</dbReference>
<dbReference type="EMBL" id="SOHE01000053">
    <property type="protein sequence ID" value="TFD48956.1"/>
    <property type="molecule type" value="Genomic_DNA"/>
</dbReference>
<gene>
    <name evidence="5" type="ORF">E3T55_13040</name>
</gene>